<reference evidence="1" key="1">
    <citation type="journal article" date="2023" name="Science">
        <title>Genome structures resolve the early diversification of teleost fishes.</title>
        <authorList>
            <person name="Parey E."/>
            <person name="Louis A."/>
            <person name="Montfort J."/>
            <person name="Bouchez O."/>
            <person name="Roques C."/>
            <person name="Iampietro C."/>
            <person name="Lluch J."/>
            <person name="Castinel A."/>
            <person name="Donnadieu C."/>
            <person name="Desvignes T."/>
            <person name="Floi Bucao C."/>
            <person name="Jouanno E."/>
            <person name="Wen M."/>
            <person name="Mejri S."/>
            <person name="Dirks R."/>
            <person name="Jansen H."/>
            <person name="Henkel C."/>
            <person name="Chen W.J."/>
            <person name="Zahm M."/>
            <person name="Cabau C."/>
            <person name="Klopp C."/>
            <person name="Thompson A.W."/>
            <person name="Robinson-Rechavi M."/>
            <person name="Braasch I."/>
            <person name="Lecointre G."/>
            <person name="Bobe J."/>
            <person name="Postlethwait J.H."/>
            <person name="Berthelot C."/>
            <person name="Roest Crollius H."/>
            <person name="Guiguen Y."/>
        </authorList>
    </citation>
    <scope>NUCLEOTIDE SEQUENCE</scope>
    <source>
        <strain evidence="1">WJC10195</strain>
    </source>
</reference>
<name>A0A9Q1IST4_SYNKA</name>
<comment type="caution">
    <text evidence="1">The sequence shown here is derived from an EMBL/GenBank/DDBJ whole genome shotgun (WGS) entry which is preliminary data.</text>
</comment>
<proteinExistence type="predicted"/>
<sequence length="70" mass="7327">MCTVCMVLTNPLGTPLRPLLSDPGSSVYLSQHQPPPALIPFTCPLLQAGGGATTASQILRELAAAYTFQV</sequence>
<dbReference type="AlphaFoldDB" id="A0A9Q1IST4"/>
<evidence type="ECO:0000313" key="1">
    <source>
        <dbReference type="EMBL" id="KAJ8351432.1"/>
    </source>
</evidence>
<gene>
    <name evidence="1" type="ORF">SKAU_G00229080</name>
</gene>
<organism evidence="1 2">
    <name type="scientific">Synaphobranchus kaupii</name>
    <name type="common">Kaup's arrowtooth eel</name>
    <dbReference type="NCBI Taxonomy" id="118154"/>
    <lineage>
        <taxon>Eukaryota</taxon>
        <taxon>Metazoa</taxon>
        <taxon>Chordata</taxon>
        <taxon>Craniata</taxon>
        <taxon>Vertebrata</taxon>
        <taxon>Euteleostomi</taxon>
        <taxon>Actinopterygii</taxon>
        <taxon>Neopterygii</taxon>
        <taxon>Teleostei</taxon>
        <taxon>Anguilliformes</taxon>
        <taxon>Synaphobranchidae</taxon>
        <taxon>Synaphobranchus</taxon>
    </lineage>
</organism>
<keyword evidence="2" id="KW-1185">Reference proteome</keyword>
<dbReference type="Proteomes" id="UP001152622">
    <property type="component" value="Chromosome 8"/>
</dbReference>
<protein>
    <submittedName>
        <fullName evidence="1">Uncharacterized protein</fullName>
    </submittedName>
</protein>
<accession>A0A9Q1IST4</accession>
<evidence type="ECO:0000313" key="2">
    <source>
        <dbReference type="Proteomes" id="UP001152622"/>
    </source>
</evidence>
<dbReference type="EMBL" id="JAINUF010000008">
    <property type="protein sequence ID" value="KAJ8351432.1"/>
    <property type="molecule type" value="Genomic_DNA"/>
</dbReference>